<sequence>MEKQHCGDDAKALLGEENFEQEIGARARVWKHMFAYIETILLRGAVQLGIPDHIHKNGGPMTLRDLAAKLPVEAINMSQLHQVMRYMVHMKLFMKAIPPAKSNTTLDEEDEEEEEEEEDCYGLTPVSELLVRSHERSLAPLVEVEEPDMRDTFAMWAHLIEGLDRERYPKTFWEAHYGMPFYEVIGRNPEWSRRMSEGMTSITRGTVDAVVHGLVREKVIDDHVMSKLVDVGGNTGDVAKAILRAFPQLKCTVMDLPHVVEYAPKDPDLRFVAGDMLQFVPSAHIVLLKSVLHNHEDDVCIKILNNCKEAILRGGSTKGKVILVEIVLDIDDRPELTNSRFGVDLRMVSMGGKERSKKEWADLFFKGGFSRHEIIPIAALESIVVLYP</sequence>
<evidence type="ECO:0000259" key="6">
    <source>
        <dbReference type="Pfam" id="PF00891"/>
    </source>
</evidence>
<dbReference type="PIRSF" id="PIRSF005739">
    <property type="entry name" value="O-mtase"/>
    <property type="match status" value="1"/>
</dbReference>
<dbReference type="Pfam" id="PF08100">
    <property type="entry name" value="Dimerisation"/>
    <property type="match status" value="1"/>
</dbReference>
<dbReference type="InterPro" id="IPR036390">
    <property type="entry name" value="WH_DNA-bd_sf"/>
</dbReference>
<feature type="active site" description="Proton acceptor" evidence="4">
    <location>
        <position position="293"/>
    </location>
</feature>
<evidence type="ECO:0008006" key="10">
    <source>
        <dbReference type="Google" id="ProtNLM"/>
    </source>
</evidence>
<name>A0AAP0EKJ0_9MAGN</name>
<dbReference type="SUPFAM" id="SSF46785">
    <property type="entry name" value="Winged helix' DNA-binding domain"/>
    <property type="match status" value="1"/>
</dbReference>
<evidence type="ECO:0000256" key="4">
    <source>
        <dbReference type="PIRSR" id="PIRSR005739-1"/>
    </source>
</evidence>
<evidence type="ECO:0000313" key="9">
    <source>
        <dbReference type="Proteomes" id="UP001417504"/>
    </source>
</evidence>
<dbReference type="Proteomes" id="UP001417504">
    <property type="component" value="Unassembled WGS sequence"/>
</dbReference>
<evidence type="ECO:0000256" key="3">
    <source>
        <dbReference type="ARBA" id="ARBA00022691"/>
    </source>
</evidence>
<keyword evidence="2" id="KW-0808">Transferase</keyword>
<comment type="caution">
    <text evidence="8">The sequence shown here is derived from an EMBL/GenBank/DDBJ whole genome shotgun (WGS) entry which is preliminary data.</text>
</comment>
<gene>
    <name evidence="8" type="ORF">Sjap_024385</name>
</gene>
<keyword evidence="3" id="KW-0949">S-adenosyl-L-methionine</keyword>
<keyword evidence="9" id="KW-1185">Reference proteome</keyword>
<dbReference type="Gene3D" id="3.40.50.150">
    <property type="entry name" value="Vaccinia Virus protein VP39"/>
    <property type="match status" value="1"/>
</dbReference>
<evidence type="ECO:0000256" key="1">
    <source>
        <dbReference type="ARBA" id="ARBA00022603"/>
    </source>
</evidence>
<dbReference type="PANTHER" id="PTHR11746">
    <property type="entry name" value="O-METHYLTRANSFERASE"/>
    <property type="match status" value="1"/>
</dbReference>
<dbReference type="InterPro" id="IPR036388">
    <property type="entry name" value="WH-like_DNA-bd_sf"/>
</dbReference>
<dbReference type="SUPFAM" id="SSF53335">
    <property type="entry name" value="S-adenosyl-L-methionine-dependent methyltransferases"/>
    <property type="match status" value="1"/>
</dbReference>
<evidence type="ECO:0000259" key="7">
    <source>
        <dbReference type="Pfam" id="PF08100"/>
    </source>
</evidence>
<accession>A0AAP0EKJ0</accession>
<feature type="region of interest" description="Disordered" evidence="5">
    <location>
        <begin position="102"/>
        <end position="121"/>
    </location>
</feature>
<dbReference type="PROSITE" id="PS51683">
    <property type="entry name" value="SAM_OMT_II"/>
    <property type="match status" value="1"/>
</dbReference>
<feature type="domain" description="O-methyltransferase C-terminal" evidence="6">
    <location>
        <begin position="156"/>
        <end position="370"/>
    </location>
</feature>
<organism evidence="8 9">
    <name type="scientific">Stephania japonica</name>
    <dbReference type="NCBI Taxonomy" id="461633"/>
    <lineage>
        <taxon>Eukaryota</taxon>
        <taxon>Viridiplantae</taxon>
        <taxon>Streptophyta</taxon>
        <taxon>Embryophyta</taxon>
        <taxon>Tracheophyta</taxon>
        <taxon>Spermatophyta</taxon>
        <taxon>Magnoliopsida</taxon>
        <taxon>Ranunculales</taxon>
        <taxon>Menispermaceae</taxon>
        <taxon>Menispermoideae</taxon>
        <taxon>Cissampelideae</taxon>
        <taxon>Stephania</taxon>
    </lineage>
</organism>
<dbReference type="GO" id="GO:0008171">
    <property type="term" value="F:O-methyltransferase activity"/>
    <property type="evidence" value="ECO:0007669"/>
    <property type="project" value="InterPro"/>
</dbReference>
<evidence type="ECO:0000256" key="5">
    <source>
        <dbReference type="SAM" id="MobiDB-lite"/>
    </source>
</evidence>
<dbReference type="InterPro" id="IPR012967">
    <property type="entry name" value="COMT_dimerisation"/>
</dbReference>
<feature type="compositionally biased region" description="Acidic residues" evidence="5">
    <location>
        <begin position="106"/>
        <end position="120"/>
    </location>
</feature>
<dbReference type="EMBL" id="JBBNAE010000010">
    <property type="protein sequence ID" value="KAK9091208.1"/>
    <property type="molecule type" value="Genomic_DNA"/>
</dbReference>
<proteinExistence type="predicted"/>
<dbReference type="InterPro" id="IPR029063">
    <property type="entry name" value="SAM-dependent_MTases_sf"/>
</dbReference>
<dbReference type="GO" id="GO:0046983">
    <property type="term" value="F:protein dimerization activity"/>
    <property type="evidence" value="ECO:0007669"/>
    <property type="project" value="InterPro"/>
</dbReference>
<keyword evidence="1" id="KW-0489">Methyltransferase</keyword>
<dbReference type="Gene3D" id="1.10.10.10">
    <property type="entry name" value="Winged helix-like DNA-binding domain superfamily/Winged helix DNA-binding domain"/>
    <property type="match status" value="1"/>
</dbReference>
<dbReference type="AlphaFoldDB" id="A0AAP0EKJ0"/>
<protein>
    <recommendedName>
        <fullName evidence="10">O-methyltransferase</fullName>
    </recommendedName>
</protein>
<feature type="domain" description="O-methyltransferase dimerisation" evidence="7">
    <location>
        <begin position="30"/>
        <end position="133"/>
    </location>
</feature>
<dbReference type="GO" id="GO:0032259">
    <property type="term" value="P:methylation"/>
    <property type="evidence" value="ECO:0007669"/>
    <property type="project" value="UniProtKB-KW"/>
</dbReference>
<evidence type="ECO:0000256" key="2">
    <source>
        <dbReference type="ARBA" id="ARBA00022679"/>
    </source>
</evidence>
<dbReference type="Pfam" id="PF00891">
    <property type="entry name" value="Methyltransf_2"/>
    <property type="match status" value="1"/>
</dbReference>
<evidence type="ECO:0000313" key="8">
    <source>
        <dbReference type="EMBL" id="KAK9091208.1"/>
    </source>
</evidence>
<dbReference type="InterPro" id="IPR001077">
    <property type="entry name" value="COMT_C"/>
</dbReference>
<reference evidence="8 9" key="1">
    <citation type="submission" date="2024-01" db="EMBL/GenBank/DDBJ databases">
        <title>Genome assemblies of Stephania.</title>
        <authorList>
            <person name="Yang L."/>
        </authorList>
    </citation>
    <scope>NUCLEOTIDE SEQUENCE [LARGE SCALE GENOMIC DNA]</scope>
    <source>
        <strain evidence="8">QJT</strain>
        <tissue evidence="8">Leaf</tissue>
    </source>
</reference>
<dbReference type="InterPro" id="IPR016461">
    <property type="entry name" value="COMT-like"/>
</dbReference>